<gene>
    <name evidence="5" type="ORF">DAI18_15580</name>
</gene>
<dbReference type="Gene3D" id="1.20.120.530">
    <property type="entry name" value="GntR ligand-binding domain-like"/>
    <property type="match status" value="1"/>
</dbReference>
<evidence type="ECO:0000313" key="5">
    <source>
        <dbReference type="EMBL" id="AVY95299.1"/>
    </source>
</evidence>
<accession>A0A2S0PD34</accession>
<dbReference type="InterPro" id="IPR008920">
    <property type="entry name" value="TF_FadR/GntR_C"/>
</dbReference>
<dbReference type="SUPFAM" id="SSF46785">
    <property type="entry name" value="Winged helix' DNA-binding domain"/>
    <property type="match status" value="1"/>
</dbReference>
<dbReference type="GO" id="GO:0003700">
    <property type="term" value="F:DNA-binding transcription factor activity"/>
    <property type="evidence" value="ECO:0007669"/>
    <property type="project" value="InterPro"/>
</dbReference>
<proteinExistence type="predicted"/>
<keyword evidence="6" id="KW-1185">Reference proteome</keyword>
<dbReference type="SUPFAM" id="SSF48008">
    <property type="entry name" value="GntR ligand-binding domain-like"/>
    <property type="match status" value="1"/>
</dbReference>
<dbReference type="SMART" id="SM00345">
    <property type="entry name" value="HTH_GNTR"/>
    <property type="match status" value="1"/>
</dbReference>
<dbReference type="Pfam" id="PF07729">
    <property type="entry name" value="FCD"/>
    <property type="match status" value="1"/>
</dbReference>
<dbReference type="Gene3D" id="1.10.10.10">
    <property type="entry name" value="Winged helix-like DNA-binding domain superfamily/Winged helix DNA-binding domain"/>
    <property type="match status" value="1"/>
</dbReference>
<dbReference type="OrthoDB" id="8631299at2"/>
<dbReference type="Pfam" id="PF00392">
    <property type="entry name" value="GntR"/>
    <property type="match status" value="1"/>
</dbReference>
<keyword evidence="1" id="KW-0805">Transcription regulation</keyword>
<dbReference type="InterPro" id="IPR036388">
    <property type="entry name" value="WH-like_DNA-bd_sf"/>
</dbReference>
<dbReference type="KEGG" id="maer:DAI18_15580"/>
<reference evidence="5 6" key="1">
    <citation type="submission" date="2018-04" db="EMBL/GenBank/DDBJ databases">
        <title>Denitrifier Microvirgula.</title>
        <authorList>
            <person name="Anderson E."/>
            <person name="Jang J."/>
            <person name="Ishii S."/>
        </authorList>
    </citation>
    <scope>NUCLEOTIDE SEQUENCE [LARGE SCALE GENOMIC DNA]</scope>
    <source>
        <strain evidence="5 6">BE2.4</strain>
    </source>
</reference>
<keyword evidence="3" id="KW-0804">Transcription</keyword>
<dbReference type="InterPro" id="IPR036390">
    <property type="entry name" value="WH_DNA-bd_sf"/>
</dbReference>
<dbReference type="SMART" id="SM00895">
    <property type="entry name" value="FCD"/>
    <property type="match status" value="1"/>
</dbReference>
<organism evidence="5 6">
    <name type="scientific">Microvirgula aerodenitrificans</name>
    <dbReference type="NCBI Taxonomy" id="57480"/>
    <lineage>
        <taxon>Bacteria</taxon>
        <taxon>Pseudomonadati</taxon>
        <taxon>Pseudomonadota</taxon>
        <taxon>Betaproteobacteria</taxon>
        <taxon>Neisseriales</taxon>
        <taxon>Aquaspirillaceae</taxon>
        <taxon>Microvirgula</taxon>
    </lineage>
</organism>
<protein>
    <submittedName>
        <fullName evidence="5">GntR family transcriptional regulator</fullName>
    </submittedName>
</protein>
<dbReference type="AlphaFoldDB" id="A0A2S0PD34"/>
<feature type="domain" description="HTH gntR-type" evidence="4">
    <location>
        <begin position="11"/>
        <end position="78"/>
    </location>
</feature>
<evidence type="ECO:0000256" key="2">
    <source>
        <dbReference type="ARBA" id="ARBA00023125"/>
    </source>
</evidence>
<dbReference type="EMBL" id="CP028519">
    <property type="protein sequence ID" value="AVY95299.1"/>
    <property type="molecule type" value="Genomic_DNA"/>
</dbReference>
<evidence type="ECO:0000256" key="3">
    <source>
        <dbReference type="ARBA" id="ARBA00023163"/>
    </source>
</evidence>
<evidence type="ECO:0000256" key="1">
    <source>
        <dbReference type="ARBA" id="ARBA00023015"/>
    </source>
</evidence>
<dbReference type="CDD" id="cd07377">
    <property type="entry name" value="WHTH_GntR"/>
    <property type="match status" value="1"/>
</dbReference>
<dbReference type="STRING" id="1122240.GCA_000620105_03234"/>
<dbReference type="Proteomes" id="UP000244173">
    <property type="component" value="Chromosome"/>
</dbReference>
<evidence type="ECO:0000259" key="4">
    <source>
        <dbReference type="PROSITE" id="PS50949"/>
    </source>
</evidence>
<dbReference type="GO" id="GO:0003677">
    <property type="term" value="F:DNA binding"/>
    <property type="evidence" value="ECO:0007669"/>
    <property type="project" value="UniProtKB-KW"/>
</dbReference>
<dbReference type="PROSITE" id="PS50949">
    <property type="entry name" value="HTH_GNTR"/>
    <property type="match status" value="1"/>
</dbReference>
<dbReference type="InterPro" id="IPR011711">
    <property type="entry name" value="GntR_C"/>
</dbReference>
<dbReference type="PANTHER" id="PTHR43537">
    <property type="entry name" value="TRANSCRIPTIONAL REGULATOR, GNTR FAMILY"/>
    <property type="match status" value="1"/>
</dbReference>
<sequence>MTAPDLRVSRQTLTSAVTEALRNRILTGDLTGGTQLRQEALSQEFGVSRVPVREALRQLEAEGLVRIFDHRGAVVTELSLDDVRELLDIRALVESDLLLRAVPRQCAADIDEAAAALAEFETALARHDIAHWGTLNARFHIALYRAAGRPQTMALVESLHNRTDRYTRMQILLTNFADRAQAEHTHLLALCRSKDAIGAAAFLRQHVLNAADSLDDWFARRDGTRSALSAR</sequence>
<dbReference type="PRINTS" id="PR00035">
    <property type="entry name" value="HTHGNTR"/>
</dbReference>
<keyword evidence="2" id="KW-0238">DNA-binding</keyword>
<evidence type="ECO:0000313" key="6">
    <source>
        <dbReference type="Proteomes" id="UP000244173"/>
    </source>
</evidence>
<dbReference type="PANTHER" id="PTHR43537:SF41">
    <property type="entry name" value="TRANSCRIPTIONAL REGULATORY PROTEIN"/>
    <property type="match status" value="1"/>
</dbReference>
<name>A0A2S0PD34_9NEIS</name>
<dbReference type="InterPro" id="IPR000524">
    <property type="entry name" value="Tscrpt_reg_HTH_GntR"/>
</dbReference>
<dbReference type="RefSeq" id="WP_028500123.1">
    <property type="nucleotide sequence ID" value="NZ_CP028519.1"/>
</dbReference>